<keyword evidence="2" id="KW-1185">Reference proteome</keyword>
<protein>
    <submittedName>
        <fullName evidence="1">Uncharacterized protein</fullName>
    </submittedName>
</protein>
<comment type="caution">
    <text evidence="1">The sequence shown here is derived from an EMBL/GenBank/DDBJ whole genome shotgun (WGS) entry which is preliminary data.</text>
</comment>
<gene>
    <name evidence="1" type="ORF">GYA93_15735</name>
</gene>
<evidence type="ECO:0000313" key="2">
    <source>
        <dbReference type="Proteomes" id="UP000466307"/>
    </source>
</evidence>
<reference evidence="1 2" key="1">
    <citation type="submission" date="2020-01" db="EMBL/GenBank/DDBJ databases">
        <title>Investigation of new actinobacteria for the biodesulphurisation of diesel fuel.</title>
        <authorList>
            <person name="Athi Narayanan S.M."/>
        </authorList>
    </citation>
    <scope>NUCLEOTIDE SEQUENCE [LARGE SCALE GENOMIC DNA]</scope>
    <source>
        <strain evidence="1 2">213E</strain>
    </source>
</reference>
<proteinExistence type="predicted"/>
<evidence type="ECO:0000313" key="1">
    <source>
        <dbReference type="EMBL" id="NDK91023.1"/>
    </source>
</evidence>
<dbReference type="AlphaFoldDB" id="A0A7K3LRY5"/>
<name>A0A7K3LRY5_9ACTN</name>
<sequence>MATLADTLTTPDSDAVVSGTIALTATRQRSAGGGKTLVKITYPIEVASSTYSAADIPAGEYDVIERLESDEGIWGTEKAYKVVVPDDTGTWSLRALREMYEGPPAADPDLFLTTEVGDSRYAPITPGVVITRDAAGRVASVTENGVTSTYSRDATGVISGYTRGSTAMTITRTPTGAIAEIGD</sequence>
<dbReference type="RefSeq" id="WP_059036651.1">
    <property type="nucleotide sequence ID" value="NZ_JAADZU010000054.1"/>
</dbReference>
<organism evidence="1 2">
    <name type="scientific">Gordonia desulfuricans</name>
    <dbReference type="NCBI Taxonomy" id="89051"/>
    <lineage>
        <taxon>Bacteria</taxon>
        <taxon>Bacillati</taxon>
        <taxon>Actinomycetota</taxon>
        <taxon>Actinomycetes</taxon>
        <taxon>Mycobacteriales</taxon>
        <taxon>Gordoniaceae</taxon>
        <taxon>Gordonia</taxon>
    </lineage>
</organism>
<dbReference type="Proteomes" id="UP000466307">
    <property type="component" value="Unassembled WGS sequence"/>
</dbReference>
<accession>A0A7K3LRY5</accession>
<dbReference type="EMBL" id="JAADZU010000054">
    <property type="protein sequence ID" value="NDK91023.1"/>
    <property type="molecule type" value="Genomic_DNA"/>
</dbReference>